<protein>
    <submittedName>
        <fullName evidence="2">Uncharacterized protein</fullName>
    </submittedName>
</protein>
<reference evidence="2 3" key="1">
    <citation type="submission" date="2020-08" db="EMBL/GenBank/DDBJ databases">
        <title>A Genomic Blueprint of the Chicken Gut Microbiome.</title>
        <authorList>
            <person name="Gilroy R."/>
            <person name="Ravi A."/>
            <person name="Getino M."/>
            <person name="Pursley I."/>
            <person name="Horton D.L."/>
            <person name="Alikhan N.-F."/>
            <person name="Baker D."/>
            <person name="Gharbi K."/>
            <person name="Hall N."/>
            <person name="Watson M."/>
            <person name="Adriaenssens E.M."/>
            <person name="Foster-Nyarko E."/>
            <person name="Jarju S."/>
            <person name="Secka A."/>
            <person name="Antonio M."/>
            <person name="Oren A."/>
            <person name="Chaudhuri R."/>
            <person name="La Ragione R.M."/>
            <person name="Hildebrand F."/>
            <person name="Pallen M.J."/>
        </authorList>
    </citation>
    <scope>NUCLEOTIDE SEQUENCE [LARGE SCALE GENOMIC DNA]</scope>
    <source>
        <strain evidence="2 3">Sa2BVA3</strain>
    </source>
</reference>
<feature type="chain" id="PRO_5046657842" evidence="1">
    <location>
        <begin position="19"/>
        <end position="119"/>
    </location>
</feature>
<evidence type="ECO:0000313" key="2">
    <source>
        <dbReference type="EMBL" id="MBD7988778.1"/>
    </source>
</evidence>
<dbReference type="RefSeq" id="WP_191729945.1">
    <property type="nucleotide sequence ID" value="NZ_JACSQJ010000007.1"/>
</dbReference>
<evidence type="ECO:0000313" key="3">
    <source>
        <dbReference type="Proteomes" id="UP000647183"/>
    </source>
</evidence>
<evidence type="ECO:0000256" key="1">
    <source>
        <dbReference type="SAM" id="SignalP"/>
    </source>
</evidence>
<comment type="caution">
    <text evidence="2">The sequence shown here is derived from an EMBL/GenBank/DDBJ whole genome shotgun (WGS) entry which is preliminary data.</text>
</comment>
<keyword evidence="3" id="KW-1185">Reference proteome</keyword>
<organism evidence="2 3">
    <name type="scientific">Luteimonas colneyensis</name>
    <dbReference type="NCBI Taxonomy" id="2762230"/>
    <lineage>
        <taxon>Bacteria</taxon>
        <taxon>Pseudomonadati</taxon>
        <taxon>Pseudomonadota</taxon>
        <taxon>Gammaproteobacteria</taxon>
        <taxon>Lysobacterales</taxon>
        <taxon>Lysobacteraceae</taxon>
        <taxon>Luteimonas</taxon>
    </lineage>
</organism>
<name>A0ABR8UL78_9GAMM</name>
<proteinExistence type="predicted"/>
<feature type="signal peptide" evidence="1">
    <location>
        <begin position="1"/>
        <end position="18"/>
    </location>
</feature>
<gene>
    <name evidence="2" type="ORF">H9645_12140</name>
</gene>
<dbReference type="Proteomes" id="UP000647183">
    <property type="component" value="Unassembled WGS sequence"/>
</dbReference>
<accession>A0ABR8UL78</accession>
<sequence>MVLAFFLVASCSSAGAFAAEPAFPVHMLGFWEPELPCDQGETSDRDARFEITGRQRLNYEEIEDLVSAELLASSPRTWRILTTSNIGPEGLEQPFIYVLDGNVLTVADGRSARTYMRCK</sequence>
<dbReference type="EMBL" id="JACSQJ010000007">
    <property type="protein sequence ID" value="MBD7988778.1"/>
    <property type="molecule type" value="Genomic_DNA"/>
</dbReference>
<keyword evidence="1" id="KW-0732">Signal</keyword>